<feature type="binding site" evidence="7">
    <location>
        <position position="214"/>
    </location>
    <ligand>
        <name>Zn(2+)</name>
        <dbReference type="ChEBI" id="CHEBI:29105"/>
    </ligand>
</feature>
<evidence type="ECO:0000256" key="2">
    <source>
        <dbReference type="ARBA" id="ARBA00022723"/>
    </source>
</evidence>
<evidence type="ECO:0000256" key="7">
    <source>
        <dbReference type="PIRSR" id="PIRSR038994-3"/>
    </source>
</evidence>
<reference evidence="9 10" key="1">
    <citation type="submission" date="2017-07" db="EMBL/GenBank/DDBJ databases">
        <title>Comparative genomic analysis of Mesoplasma florum.</title>
        <authorList>
            <person name="Baby V."/>
            <person name="Lachance J.-C."/>
            <person name="Gagnon J."/>
            <person name="Lucier J.-F."/>
            <person name="Matteau D."/>
            <person name="Knight T.F."/>
            <person name="Rodrigue S."/>
        </authorList>
    </citation>
    <scope>NUCLEOTIDE SEQUENCE [LARGE SCALE GENOMIC DNA]</scope>
    <source>
        <strain evidence="9 10">CnuA-2</strain>
    </source>
</reference>
<evidence type="ECO:0000256" key="1">
    <source>
        <dbReference type="ARBA" id="ARBA00010716"/>
    </source>
</evidence>
<gene>
    <name evidence="9" type="primary">nagA</name>
    <name evidence="9" type="ORF">CG003_03645</name>
</gene>
<dbReference type="CDD" id="cd00854">
    <property type="entry name" value="NagA"/>
    <property type="match status" value="1"/>
</dbReference>
<evidence type="ECO:0000256" key="5">
    <source>
        <dbReference type="PIRNR" id="PIRNR038994"/>
    </source>
</evidence>
<evidence type="ECO:0000313" key="10">
    <source>
        <dbReference type="Proteomes" id="UP000239216"/>
    </source>
</evidence>
<dbReference type="Pfam" id="PF01979">
    <property type="entry name" value="Amidohydro_1"/>
    <property type="match status" value="1"/>
</dbReference>
<dbReference type="PIRSF" id="PIRSF038994">
    <property type="entry name" value="NagA"/>
    <property type="match status" value="1"/>
</dbReference>
<dbReference type="PANTHER" id="PTHR11113:SF14">
    <property type="entry name" value="N-ACETYLGLUCOSAMINE-6-PHOSPHATE DEACETYLASE"/>
    <property type="match status" value="1"/>
</dbReference>
<dbReference type="Gene3D" id="3.20.20.140">
    <property type="entry name" value="Metal-dependent hydrolases"/>
    <property type="match status" value="1"/>
</dbReference>
<feature type="active site" description="Proton donor/acceptor" evidence="6">
    <location>
        <position position="272"/>
    </location>
</feature>
<dbReference type="InterPro" id="IPR011059">
    <property type="entry name" value="Metal-dep_hydrolase_composite"/>
</dbReference>
<dbReference type="SUPFAM" id="SSF51338">
    <property type="entry name" value="Composite domain of metallo-dependent hydrolases"/>
    <property type="match status" value="1"/>
</dbReference>
<dbReference type="EMBL" id="CP022513">
    <property type="protein sequence ID" value="AVN64726.1"/>
    <property type="molecule type" value="Genomic_DNA"/>
</dbReference>
<dbReference type="InterPro" id="IPR003764">
    <property type="entry name" value="GlcNAc_6-P_deAcase"/>
</dbReference>
<protein>
    <submittedName>
        <fullName evidence="9">N-acetylglucosamine-6-phosphate deacetylase</fullName>
    </submittedName>
</protein>
<evidence type="ECO:0000256" key="6">
    <source>
        <dbReference type="PIRSR" id="PIRSR038994-1"/>
    </source>
</evidence>
<keyword evidence="3 5" id="KW-0378">Hydrolase</keyword>
<comment type="similarity">
    <text evidence="1 5">Belongs to the metallo-dependent hydrolases superfamily. NagA family.</text>
</comment>
<name>A0A2R3P8B9_MESFO</name>
<dbReference type="InterPro" id="IPR006680">
    <property type="entry name" value="Amidohydro-rel"/>
</dbReference>
<comment type="cofactor">
    <cofactor evidence="7">
        <name>a divalent metal cation</name>
        <dbReference type="ChEBI" id="CHEBI:60240"/>
    </cofactor>
    <text evidence="7">Binds 1 divalent metal cation per subunit.</text>
</comment>
<dbReference type="GO" id="GO:0008448">
    <property type="term" value="F:N-acetylglucosamine-6-phosphate deacetylase activity"/>
    <property type="evidence" value="ECO:0007669"/>
    <property type="project" value="InterPro"/>
</dbReference>
<dbReference type="GO" id="GO:0046872">
    <property type="term" value="F:metal ion binding"/>
    <property type="evidence" value="ECO:0007669"/>
    <property type="project" value="UniProtKB-KW"/>
</dbReference>
<accession>A0A2R3P8B9</accession>
<proteinExistence type="inferred from homology"/>
<organism evidence="9 10">
    <name type="scientific">Mesoplasma florum</name>
    <name type="common">Acholeplasma florum</name>
    <dbReference type="NCBI Taxonomy" id="2151"/>
    <lineage>
        <taxon>Bacteria</taxon>
        <taxon>Bacillati</taxon>
        <taxon>Mycoplasmatota</taxon>
        <taxon>Mollicutes</taxon>
        <taxon>Entomoplasmatales</taxon>
        <taxon>Entomoplasmataceae</taxon>
        <taxon>Mesoplasma</taxon>
    </lineage>
</organism>
<feature type="binding site" evidence="7">
    <location>
        <position position="193"/>
    </location>
    <ligand>
        <name>Zn(2+)</name>
        <dbReference type="ChEBI" id="CHEBI:29105"/>
    </ligand>
</feature>
<dbReference type="SUPFAM" id="SSF51556">
    <property type="entry name" value="Metallo-dependent hydrolases"/>
    <property type="match status" value="1"/>
</dbReference>
<dbReference type="NCBIfam" id="TIGR00221">
    <property type="entry name" value="nagA"/>
    <property type="match status" value="1"/>
</dbReference>
<dbReference type="PANTHER" id="PTHR11113">
    <property type="entry name" value="N-ACETYLGLUCOSAMINE-6-PHOSPHATE DEACETYLASE"/>
    <property type="match status" value="1"/>
</dbReference>
<dbReference type="InterPro" id="IPR032466">
    <property type="entry name" value="Metal_Hydrolase"/>
</dbReference>
<dbReference type="AlphaFoldDB" id="A0A2R3P8B9"/>
<evidence type="ECO:0000256" key="3">
    <source>
        <dbReference type="ARBA" id="ARBA00022801"/>
    </source>
</evidence>
<evidence type="ECO:0000256" key="4">
    <source>
        <dbReference type="ARBA" id="ARBA00023277"/>
    </source>
</evidence>
<feature type="domain" description="Amidohydrolase-related" evidence="8">
    <location>
        <begin position="49"/>
        <end position="379"/>
    </location>
</feature>
<keyword evidence="2 7" id="KW-0479">Metal-binding</keyword>
<evidence type="ECO:0000259" key="8">
    <source>
        <dbReference type="Pfam" id="PF01979"/>
    </source>
</evidence>
<dbReference type="Proteomes" id="UP000239216">
    <property type="component" value="Chromosome"/>
</dbReference>
<dbReference type="RefSeq" id="WP_029511848.1">
    <property type="nucleotide sequence ID" value="NZ_CP022513.1"/>
</dbReference>
<evidence type="ECO:0000313" key="9">
    <source>
        <dbReference type="EMBL" id="AVN64726.1"/>
    </source>
</evidence>
<keyword evidence="4 5" id="KW-0119">Carbohydrate metabolism</keyword>
<feature type="binding site" evidence="7">
    <location>
        <position position="128"/>
    </location>
    <ligand>
        <name>Zn(2+)</name>
        <dbReference type="ChEBI" id="CHEBI:29105"/>
    </ligand>
</feature>
<dbReference type="Gene3D" id="2.30.40.10">
    <property type="entry name" value="Urease, subunit C, domain 1"/>
    <property type="match status" value="1"/>
</dbReference>
<dbReference type="GO" id="GO:0006046">
    <property type="term" value="P:N-acetylglucosamine catabolic process"/>
    <property type="evidence" value="ECO:0007669"/>
    <property type="project" value="TreeGrafter"/>
</dbReference>
<sequence length="383" mass="42623">MILKNARIVLENKIIESGQILIENGQISQISEKEIVNKNEKILDLKGNTILPGFIDCHVHGGYGVDFETGDANRFEIFSKNVVKEGITSYIQASVTNSLENNLKYLKEFSDFSLSKNNGAKCLGIHMEGPFISAEKKGAHDPKLLVNPNIELMQKFIQTSGDNVKIVTYATELQNGEFTKYLINNNIIPSVGHTNQEAWEIEKDYNLGLRHVTHLFNGMSGVDHYRPGLAVSALNHKDMLVEVISDGIHLKKEILDLIYKTKGPENICIITDSINAKGLEDGQYKIGDLEVVKKGIEVKLKGNGVLAGSGATYNHNVKFYKESSDIELTDLIKMTSINIAKQLNIYSETGSIEVNKKADLVVLDKDFNVLYTFVEGNKVYAKK</sequence>